<accession>A0A1X7JA00</accession>
<organism evidence="1 2">
    <name type="scientific">Paenibacillus aquistagni</name>
    <dbReference type="NCBI Taxonomy" id="1852522"/>
    <lineage>
        <taxon>Bacteria</taxon>
        <taxon>Bacillati</taxon>
        <taxon>Bacillota</taxon>
        <taxon>Bacilli</taxon>
        <taxon>Bacillales</taxon>
        <taxon>Paenibacillaceae</taxon>
        <taxon>Paenibacillus</taxon>
    </lineage>
</organism>
<dbReference type="PANTHER" id="PTHR48098:SF3">
    <property type="entry name" value="IRON(III) ENTEROBACTIN ESTERASE"/>
    <property type="match status" value="1"/>
</dbReference>
<dbReference type="OrthoDB" id="9803578at2"/>
<dbReference type="InterPro" id="IPR050583">
    <property type="entry name" value="Mycobacterial_A85_antigen"/>
</dbReference>
<dbReference type="STRING" id="1852522.SAMN06295960_1375"/>
<reference evidence="1 2" key="1">
    <citation type="submission" date="2017-04" db="EMBL/GenBank/DDBJ databases">
        <authorList>
            <person name="Afonso C.L."/>
            <person name="Miller P.J."/>
            <person name="Scott M.A."/>
            <person name="Spackman E."/>
            <person name="Goraichik I."/>
            <person name="Dimitrov K.M."/>
            <person name="Suarez D.L."/>
            <person name="Swayne D.E."/>
        </authorList>
    </citation>
    <scope>NUCLEOTIDE SEQUENCE [LARGE SCALE GENOMIC DNA]</scope>
    <source>
        <strain evidence="1 2">11</strain>
    </source>
</reference>
<proteinExistence type="predicted"/>
<dbReference type="SUPFAM" id="SSF53474">
    <property type="entry name" value="alpha/beta-Hydrolases"/>
    <property type="match status" value="1"/>
</dbReference>
<dbReference type="Pfam" id="PF00756">
    <property type="entry name" value="Esterase"/>
    <property type="match status" value="1"/>
</dbReference>
<gene>
    <name evidence="1" type="ORF">SAMN06295960_1375</name>
</gene>
<evidence type="ECO:0000313" key="2">
    <source>
        <dbReference type="Proteomes" id="UP000193834"/>
    </source>
</evidence>
<dbReference type="RefSeq" id="WP_085493520.1">
    <property type="nucleotide sequence ID" value="NZ_FXAZ01000001.1"/>
</dbReference>
<dbReference type="InterPro" id="IPR000801">
    <property type="entry name" value="Esterase-like"/>
</dbReference>
<keyword evidence="2" id="KW-1185">Reference proteome</keyword>
<dbReference type="AlphaFoldDB" id="A0A1X7JA00"/>
<dbReference type="InterPro" id="IPR029058">
    <property type="entry name" value="AB_hydrolase_fold"/>
</dbReference>
<dbReference type="EMBL" id="FXAZ01000001">
    <property type="protein sequence ID" value="SMG24362.1"/>
    <property type="molecule type" value="Genomic_DNA"/>
</dbReference>
<name>A0A1X7JA00_9BACL</name>
<evidence type="ECO:0000313" key="1">
    <source>
        <dbReference type="EMBL" id="SMG24362.1"/>
    </source>
</evidence>
<dbReference type="Proteomes" id="UP000193834">
    <property type="component" value="Unassembled WGS sequence"/>
</dbReference>
<protein>
    <submittedName>
        <fullName evidence="1">Enterochelin esterase</fullName>
    </submittedName>
</protein>
<dbReference type="Gene3D" id="3.40.50.1820">
    <property type="entry name" value="alpha/beta hydrolase"/>
    <property type="match status" value="1"/>
</dbReference>
<dbReference type="PANTHER" id="PTHR48098">
    <property type="entry name" value="ENTEROCHELIN ESTERASE-RELATED"/>
    <property type="match status" value="1"/>
</dbReference>
<sequence>MTDSIYLKRTVIKQDIACPLLPNGNRSVRVYLPPGYQEILSYPVVYCQDGEEFFNFGRIATIANKLIIDGDLDPFIIVGVDVDKKNRTNEYSPDESGFESYSRSFLENIVPEIEKRYPVRTDWTDIVLAGDSLAATVSMHIALLQPDKFRQVISLSGAYYPASRSIIAAEKDLSWLYAYMIVGLQETDYETDRGSFDFVDINRKTRQLLEERGAHVHYEEHDGTHVWGFWQKHLAQSLQHFLA</sequence>